<evidence type="ECO:0000313" key="2">
    <source>
        <dbReference type="EMBL" id="CUF85258.1"/>
    </source>
</evidence>
<accession>A0A0S4IX05</accession>
<feature type="compositionally biased region" description="Polar residues" evidence="1">
    <location>
        <begin position="430"/>
        <end position="439"/>
    </location>
</feature>
<feature type="compositionally biased region" description="Polar residues" evidence="1">
    <location>
        <begin position="532"/>
        <end position="542"/>
    </location>
</feature>
<evidence type="ECO:0000313" key="3">
    <source>
        <dbReference type="Proteomes" id="UP000051952"/>
    </source>
</evidence>
<feature type="region of interest" description="Disordered" evidence="1">
    <location>
        <begin position="585"/>
        <end position="643"/>
    </location>
</feature>
<feature type="compositionally biased region" description="Polar residues" evidence="1">
    <location>
        <begin position="613"/>
        <end position="623"/>
    </location>
</feature>
<keyword evidence="3" id="KW-1185">Reference proteome</keyword>
<organism evidence="2 3">
    <name type="scientific">Bodo saltans</name>
    <name type="common">Flagellated protozoan</name>
    <dbReference type="NCBI Taxonomy" id="75058"/>
    <lineage>
        <taxon>Eukaryota</taxon>
        <taxon>Discoba</taxon>
        <taxon>Euglenozoa</taxon>
        <taxon>Kinetoplastea</taxon>
        <taxon>Metakinetoplastina</taxon>
        <taxon>Eubodonida</taxon>
        <taxon>Bodonidae</taxon>
        <taxon>Bodo</taxon>
    </lineage>
</organism>
<gene>
    <name evidence="2" type="ORF">BSAL_66455</name>
</gene>
<feature type="region of interest" description="Disordered" evidence="1">
    <location>
        <begin position="500"/>
        <end position="562"/>
    </location>
</feature>
<dbReference type="Proteomes" id="UP000051952">
    <property type="component" value="Unassembled WGS sequence"/>
</dbReference>
<protein>
    <submittedName>
        <fullName evidence="2">Uncharacterized protein</fullName>
    </submittedName>
</protein>
<dbReference type="EMBL" id="CYKH01000420">
    <property type="protein sequence ID" value="CUF85258.1"/>
    <property type="molecule type" value="Genomic_DNA"/>
</dbReference>
<feature type="region of interest" description="Disordered" evidence="1">
    <location>
        <begin position="143"/>
        <end position="189"/>
    </location>
</feature>
<evidence type="ECO:0000256" key="1">
    <source>
        <dbReference type="SAM" id="MobiDB-lite"/>
    </source>
</evidence>
<feature type="compositionally biased region" description="Low complexity" evidence="1">
    <location>
        <begin position="587"/>
        <end position="598"/>
    </location>
</feature>
<name>A0A0S4IX05_BODSA</name>
<feature type="compositionally biased region" description="Polar residues" evidence="1">
    <location>
        <begin position="148"/>
        <end position="180"/>
    </location>
</feature>
<sequence length="671" mass="74329">MSQPLVVVKTANLSDDQRSAFLYHLASLSSLRLEDAQFNFGNKVTVEVTAPQMLVHELHLQAGIPTPMSLQNSTATIRSQPNVSFDASAIAGLSPIVGSRRGGGQQASSAAARLGESAPPSRSCQWLHRLMDDIFVFQQRQYHHEASDATQPANGPVHNRNNISTTPRRSQQPHAGSPTLTHRRRSATPTVITSVLKPPATDDLTVAAFQYLSEKFGMTSMVKRHASDLLDSVRFYRTHDLDIQLFGLFLMSQAYDTTDLQMFMRWRDTLLPYTIQKQEATSSNNTTAVSRRFVRVREIPGLFRKCLVDRCEHSAQDAADNELLWHRVRAALHTWCDPLGRFPGVVPDPNFYCPPFRPTNPYVGRPPWEHPSTQVNIHNVKKHLLALEGRFQLFSSNQVVPMAQLLLVLLLSWKEERLHPSPHEVRSDPRSSATPHRSQSSATSARTKSPPPSSRTPASASRTARTRTRTPPRKVPPSAKSLQEQDRSDLYHALLSQHRTSTPPQVHQNAPMGSRSGSTFFESSLEGGSVMMHQQTSPSFPNLNPPQPQPHPHHQERSSLDATVTPQRAVKPAPQHASAVTAMTDLSPSFNPFSSPPNATTHHQDPRAAVLSPMSTHSMISSPSKARAGSANGGGGASPSLRDEEEQFYKDLLSLESRLLRAQRHKKHVSV</sequence>
<feature type="region of interest" description="Disordered" evidence="1">
    <location>
        <begin position="99"/>
        <end position="119"/>
    </location>
</feature>
<feature type="region of interest" description="Disordered" evidence="1">
    <location>
        <begin position="421"/>
        <end position="485"/>
    </location>
</feature>
<dbReference type="OrthoDB" id="252493at2759"/>
<dbReference type="AlphaFoldDB" id="A0A0S4IX05"/>
<reference evidence="3" key="1">
    <citation type="submission" date="2015-09" db="EMBL/GenBank/DDBJ databases">
        <authorList>
            <consortium name="Pathogen Informatics"/>
        </authorList>
    </citation>
    <scope>NUCLEOTIDE SEQUENCE [LARGE SCALE GENOMIC DNA]</scope>
    <source>
        <strain evidence="3">Lake Konstanz</strain>
    </source>
</reference>
<proteinExistence type="predicted"/>
<dbReference type="VEuPathDB" id="TriTrypDB:BSAL_66455"/>